<proteinExistence type="predicted"/>
<organism evidence="1 2">
    <name type="scientific">Thelonectria olida</name>
    <dbReference type="NCBI Taxonomy" id="1576542"/>
    <lineage>
        <taxon>Eukaryota</taxon>
        <taxon>Fungi</taxon>
        <taxon>Dikarya</taxon>
        <taxon>Ascomycota</taxon>
        <taxon>Pezizomycotina</taxon>
        <taxon>Sordariomycetes</taxon>
        <taxon>Hypocreomycetidae</taxon>
        <taxon>Hypocreales</taxon>
        <taxon>Nectriaceae</taxon>
        <taxon>Thelonectria</taxon>
    </lineage>
</organism>
<dbReference type="OrthoDB" id="5404599at2759"/>
<gene>
    <name evidence="1" type="ORF">B0T10DRAFT_494862</name>
</gene>
<dbReference type="Proteomes" id="UP000777438">
    <property type="component" value="Unassembled WGS sequence"/>
</dbReference>
<protein>
    <submittedName>
        <fullName evidence="1">Uncharacterized protein</fullName>
    </submittedName>
</protein>
<sequence>MADRPVRESIREIDGNSWLIGNKLLLSRASLSECTWGDGNGGGYSISDAPLPLPESRPLSDTSDIKLVYDGNDARGSLPSSALAMPSVKSGFWMCQT</sequence>
<reference evidence="1 2" key="1">
    <citation type="journal article" date="2021" name="Nat. Commun.">
        <title>Genetic determinants of endophytism in the Arabidopsis root mycobiome.</title>
        <authorList>
            <person name="Mesny F."/>
            <person name="Miyauchi S."/>
            <person name="Thiergart T."/>
            <person name="Pickel B."/>
            <person name="Atanasova L."/>
            <person name="Karlsson M."/>
            <person name="Huettel B."/>
            <person name="Barry K.W."/>
            <person name="Haridas S."/>
            <person name="Chen C."/>
            <person name="Bauer D."/>
            <person name="Andreopoulos W."/>
            <person name="Pangilinan J."/>
            <person name="LaButti K."/>
            <person name="Riley R."/>
            <person name="Lipzen A."/>
            <person name="Clum A."/>
            <person name="Drula E."/>
            <person name="Henrissat B."/>
            <person name="Kohler A."/>
            <person name="Grigoriev I.V."/>
            <person name="Martin F.M."/>
            <person name="Hacquard S."/>
        </authorList>
    </citation>
    <scope>NUCLEOTIDE SEQUENCE [LARGE SCALE GENOMIC DNA]</scope>
    <source>
        <strain evidence="1 2">MPI-CAGE-CH-0241</strain>
    </source>
</reference>
<dbReference type="AlphaFoldDB" id="A0A9P8VZJ9"/>
<accession>A0A9P8VZJ9</accession>
<dbReference type="EMBL" id="JAGPYM010000024">
    <property type="protein sequence ID" value="KAH6881130.1"/>
    <property type="molecule type" value="Genomic_DNA"/>
</dbReference>
<evidence type="ECO:0000313" key="2">
    <source>
        <dbReference type="Proteomes" id="UP000777438"/>
    </source>
</evidence>
<comment type="caution">
    <text evidence="1">The sequence shown here is derived from an EMBL/GenBank/DDBJ whole genome shotgun (WGS) entry which is preliminary data.</text>
</comment>
<name>A0A9P8VZJ9_9HYPO</name>
<evidence type="ECO:0000313" key="1">
    <source>
        <dbReference type="EMBL" id="KAH6881130.1"/>
    </source>
</evidence>
<keyword evidence="2" id="KW-1185">Reference proteome</keyword>